<name>A0A2P2JFQ5_RHIMU</name>
<dbReference type="EMBL" id="GGEC01011796">
    <property type="protein sequence ID" value="MBW92279.1"/>
    <property type="molecule type" value="Transcribed_RNA"/>
</dbReference>
<accession>A0A2P2JFQ5</accession>
<organism evidence="1">
    <name type="scientific">Rhizophora mucronata</name>
    <name type="common">Asiatic mangrove</name>
    <dbReference type="NCBI Taxonomy" id="61149"/>
    <lineage>
        <taxon>Eukaryota</taxon>
        <taxon>Viridiplantae</taxon>
        <taxon>Streptophyta</taxon>
        <taxon>Embryophyta</taxon>
        <taxon>Tracheophyta</taxon>
        <taxon>Spermatophyta</taxon>
        <taxon>Magnoliopsida</taxon>
        <taxon>eudicotyledons</taxon>
        <taxon>Gunneridae</taxon>
        <taxon>Pentapetalae</taxon>
        <taxon>rosids</taxon>
        <taxon>fabids</taxon>
        <taxon>Malpighiales</taxon>
        <taxon>Rhizophoraceae</taxon>
        <taxon>Rhizophora</taxon>
    </lineage>
</organism>
<protein>
    <submittedName>
        <fullName evidence="1">Uncharacterized protein</fullName>
    </submittedName>
</protein>
<proteinExistence type="predicted"/>
<reference evidence="1" key="1">
    <citation type="submission" date="2018-02" db="EMBL/GenBank/DDBJ databases">
        <title>Rhizophora mucronata_Transcriptome.</title>
        <authorList>
            <person name="Meera S.P."/>
            <person name="Sreeshan A."/>
            <person name="Augustine A."/>
        </authorList>
    </citation>
    <scope>NUCLEOTIDE SEQUENCE</scope>
    <source>
        <tissue evidence="1">Leaf</tissue>
    </source>
</reference>
<sequence>MFQNDMPSNIVQFDRKTKSTSTTTAAAAELKEKQKMKLPGFLKFKSKMVFLLLLLQSLSLFSYSVAYTSHSSATEPTTTTTTTTSTKSVSLLVPASPTSFWWPPPMTAQLGPLFPSLPIKPFWLVVLRCLKQCLRMRWKRAEVAPLRLVMSRMMPFAPSSTTCTLLKHALMSKWPVTF</sequence>
<dbReference type="AlphaFoldDB" id="A0A2P2JFQ5"/>
<evidence type="ECO:0000313" key="1">
    <source>
        <dbReference type="EMBL" id="MBW92279.1"/>
    </source>
</evidence>